<reference evidence="3" key="1">
    <citation type="journal article" date="2020" name="Stud. Mycol.">
        <title>101 Dothideomycetes genomes: a test case for predicting lifestyles and emergence of pathogens.</title>
        <authorList>
            <person name="Haridas S."/>
            <person name="Albert R."/>
            <person name="Binder M."/>
            <person name="Bloem J."/>
            <person name="Labutti K."/>
            <person name="Salamov A."/>
            <person name="Andreopoulos B."/>
            <person name="Baker S."/>
            <person name="Barry K."/>
            <person name="Bills G."/>
            <person name="Bluhm B."/>
            <person name="Cannon C."/>
            <person name="Castanera R."/>
            <person name="Culley D."/>
            <person name="Daum C."/>
            <person name="Ezra D."/>
            <person name="Gonzalez J."/>
            <person name="Henrissat B."/>
            <person name="Kuo A."/>
            <person name="Liang C."/>
            <person name="Lipzen A."/>
            <person name="Lutzoni F."/>
            <person name="Magnuson J."/>
            <person name="Mondo S."/>
            <person name="Nolan M."/>
            <person name="Ohm R."/>
            <person name="Pangilinan J."/>
            <person name="Park H.-J."/>
            <person name="Ramirez L."/>
            <person name="Alfaro M."/>
            <person name="Sun H."/>
            <person name="Tritt A."/>
            <person name="Yoshinaga Y."/>
            <person name="Zwiers L.-H."/>
            <person name="Turgeon B."/>
            <person name="Goodwin S."/>
            <person name="Spatafora J."/>
            <person name="Crous P."/>
            <person name="Grigoriev I."/>
        </authorList>
    </citation>
    <scope>NUCLEOTIDE SEQUENCE</scope>
    <source>
        <strain evidence="3">CBS 122368</strain>
    </source>
</reference>
<name>A0A6A6HX20_9PLEO</name>
<evidence type="ECO:0000313" key="4">
    <source>
        <dbReference type="Proteomes" id="UP000800094"/>
    </source>
</evidence>
<keyword evidence="4" id="KW-1185">Reference proteome</keyword>
<dbReference type="InterPro" id="IPR029071">
    <property type="entry name" value="Ubiquitin-like_domsf"/>
</dbReference>
<evidence type="ECO:0000256" key="1">
    <source>
        <dbReference type="SAM" id="MobiDB-lite"/>
    </source>
</evidence>
<feature type="region of interest" description="Disordered" evidence="1">
    <location>
        <begin position="204"/>
        <end position="305"/>
    </location>
</feature>
<evidence type="ECO:0000259" key="2">
    <source>
        <dbReference type="PROSITE" id="PS50033"/>
    </source>
</evidence>
<proteinExistence type="predicted"/>
<dbReference type="CDD" id="cd16105">
    <property type="entry name" value="Ubl_ASPSCR1_like"/>
    <property type="match status" value="1"/>
</dbReference>
<feature type="region of interest" description="Disordered" evidence="1">
    <location>
        <begin position="487"/>
        <end position="536"/>
    </location>
</feature>
<dbReference type="GeneID" id="54572947"/>
<dbReference type="GO" id="GO:0006886">
    <property type="term" value="P:intracellular protein transport"/>
    <property type="evidence" value="ECO:0007669"/>
    <property type="project" value="TreeGrafter"/>
</dbReference>
<dbReference type="Pfam" id="PF11470">
    <property type="entry name" value="TUG-UBL1"/>
    <property type="match status" value="1"/>
</dbReference>
<dbReference type="GO" id="GO:0005737">
    <property type="term" value="C:cytoplasm"/>
    <property type="evidence" value="ECO:0007669"/>
    <property type="project" value="TreeGrafter"/>
</dbReference>
<dbReference type="Pfam" id="PF00789">
    <property type="entry name" value="UBX"/>
    <property type="match status" value="1"/>
</dbReference>
<feature type="compositionally biased region" description="Basic and acidic residues" evidence="1">
    <location>
        <begin position="487"/>
        <end position="522"/>
    </location>
</feature>
<dbReference type="EMBL" id="ML987207">
    <property type="protein sequence ID" value="KAF2242571.1"/>
    <property type="molecule type" value="Genomic_DNA"/>
</dbReference>
<dbReference type="Proteomes" id="UP000800094">
    <property type="component" value="Unassembled WGS sequence"/>
</dbReference>
<dbReference type="RefSeq" id="XP_033677575.1">
    <property type="nucleotide sequence ID" value="XM_033819617.1"/>
</dbReference>
<dbReference type="PANTHER" id="PTHR46467">
    <property type="entry name" value="TETHER CONTAINING UBX DOMAIN FOR GLUT4"/>
    <property type="match status" value="1"/>
</dbReference>
<dbReference type="AlphaFoldDB" id="A0A6A6HX20"/>
<dbReference type="CDD" id="cd01767">
    <property type="entry name" value="UBX"/>
    <property type="match status" value="1"/>
</dbReference>
<dbReference type="GO" id="GO:0005634">
    <property type="term" value="C:nucleus"/>
    <property type="evidence" value="ECO:0007669"/>
    <property type="project" value="TreeGrafter"/>
</dbReference>
<dbReference type="InterPro" id="IPR001012">
    <property type="entry name" value="UBX_dom"/>
</dbReference>
<dbReference type="CDD" id="cd17075">
    <property type="entry name" value="UBX1_UBXN9"/>
    <property type="match status" value="1"/>
</dbReference>
<organism evidence="3 4">
    <name type="scientific">Trematosphaeria pertusa</name>
    <dbReference type="NCBI Taxonomy" id="390896"/>
    <lineage>
        <taxon>Eukaryota</taxon>
        <taxon>Fungi</taxon>
        <taxon>Dikarya</taxon>
        <taxon>Ascomycota</taxon>
        <taxon>Pezizomycotina</taxon>
        <taxon>Dothideomycetes</taxon>
        <taxon>Pleosporomycetidae</taxon>
        <taxon>Pleosporales</taxon>
        <taxon>Massarineae</taxon>
        <taxon>Trematosphaeriaceae</taxon>
        <taxon>Trematosphaeria</taxon>
    </lineage>
</organism>
<accession>A0A6A6HX20</accession>
<dbReference type="InterPro" id="IPR059238">
    <property type="entry name" value="UBX1_UBXN9"/>
</dbReference>
<sequence length="536" mass="58303">MSHVVVFNASAKTVKVPTTPVKYLTDVRDEACQKFGVSKDQFTLKHSAYNNKPISLSQQIRLANLPQGARLELVQASRSPTVISVALQLPASEKNIRLTQKFASNTSLWELLRQFESGQGANHNFTQRGVPEINGSGTSGAGRLNYEMPVVTVMPGHKEHSTFVDLQKTLSQLGFDSGSALLRLSFKNSGTPLEEAMGQISKYFKNADPTPSGAHTASSAQEGSIPDPDKAAPEATATVAGETIRPEEPDPEPMEVDEKPPTESAAEPTISSMDGAADLPENNPPSAAPSDPSPAPAPASPPERLNVPRNVQVFSAPTSSTPQAARQTWDATDYVPTIEHAKAHQAALNQQTKNSRLLSDKELEELENERLAKLAAVAEKGGSLRVRLPDGAIIQMDISKSDTAELLYSFVASFLDKPNEPFQLQYRGPNGRPVRIDKDKKRLLQELRFSPSELVTFSWDDAASNAARRSKNVLSREWADKAQTLKVEEPVVGAREKPAREQSKAEGKRKADMSAQEKESKLKNILKGGLFKSSKK</sequence>
<evidence type="ECO:0000313" key="3">
    <source>
        <dbReference type="EMBL" id="KAF2242571.1"/>
    </source>
</evidence>
<feature type="compositionally biased region" description="Polar residues" evidence="1">
    <location>
        <begin position="213"/>
        <end position="222"/>
    </location>
</feature>
<dbReference type="PROSITE" id="PS50033">
    <property type="entry name" value="UBX"/>
    <property type="match status" value="1"/>
</dbReference>
<gene>
    <name evidence="3" type="ORF">BU26DRAFT_128748</name>
</gene>
<feature type="compositionally biased region" description="Pro residues" evidence="1">
    <location>
        <begin position="282"/>
        <end position="301"/>
    </location>
</feature>
<dbReference type="OrthoDB" id="440781at2759"/>
<dbReference type="GO" id="GO:0012506">
    <property type="term" value="C:vesicle membrane"/>
    <property type="evidence" value="ECO:0007669"/>
    <property type="project" value="TreeGrafter"/>
</dbReference>
<feature type="domain" description="UBX" evidence="2">
    <location>
        <begin position="383"/>
        <end position="457"/>
    </location>
</feature>
<dbReference type="SUPFAM" id="SSF54236">
    <property type="entry name" value="Ubiquitin-like"/>
    <property type="match status" value="2"/>
</dbReference>
<protein>
    <recommendedName>
        <fullName evidence="2">UBX domain-containing protein</fullName>
    </recommendedName>
</protein>
<dbReference type="InterPro" id="IPR021569">
    <property type="entry name" value="TUG-UBL1"/>
</dbReference>
<dbReference type="PANTHER" id="PTHR46467:SF1">
    <property type="entry name" value="TETHER CONTAINING UBX DOMAIN FOR GLUT4"/>
    <property type="match status" value="1"/>
</dbReference>
<dbReference type="Gene3D" id="3.10.20.90">
    <property type="entry name" value="Phosphatidylinositol 3-kinase Catalytic Subunit, Chain A, domain 1"/>
    <property type="match status" value="2"/>
</dbReference>